<evidence type="ECO:0000256" key="2">
    <source>
        <dbReference type="ARBA" id="ARBA00023155"/>
    </source>
</evidence>
<dbReference type="PANTHER" id="PTHR24324:SF9">
    <property type="entry name" value="HOMEOBOX DOMAIN-CONTAINING PROTEIN"/>
    <property type="match status" value="1"/>
</dbReference>
<dbReference type="Gene3D" id="1.10.10.60">
    <property type="entry name" value="Homeodomain-like"/>
    <property type="match status" value="1"/>
</dbReference>
<dbReference type="GeneID" id="64859405"/>
<feature type="compositionally biased region" description="Acidic residues" evidence="6">
    <location>
        <begin position="284"/>
        <end position="293"/>
    </location>
</feature>
<dbReference type="EMBL" id="CAEFZW010000009">
    <property type="protein sequence ID" value="CAB4256332.1"/>
    <property type="molecule type" value="Genomic_DNA"/>
</dbReference>
<evidence type="ECO:0000256" key="4">
    <source>
        <dbReference type="PROSITE-ProRule" id="PRU00108"/>
    </source>
</evidence>
<dbReference type="GO" id="GO:0000978">
    <property type="term" value="F:RNA polymerase II cis-regulatory region sequence-specific DNA binding"/>
    <property type="evidence" value="ECO:0007669"/>
    <property type="project" value="TreeGrafter"/>
</dbReference>
<dbReference type="AlphaFoldDB" id="A0A8H2VIZ9"/>
<keyword evidence="9" id="KW-1185">Reference proteome</keyword>
<dbReference type="InterPro" id="IPR001356">
    <property type="entry name" value="HD"/>
</dbReference>
<dbReference type="GO" id="GO:0005634">
    <property type="term" value="C:nucleus"/>
    <property type="evidence" value="ECO:0007669"/>
    <property type="project" value="UniProtKB-SubCell"/>
</dbReference>
<feature type="DNA-binding region" description="Homeobox" evidence="4">
    <location>
        <begin position="212"/>
        <end position="271"/>
    </location>
</feature>
<feature type="compositionally biased region" description="Low complexity" evidence="6">
    <location>
        <begin position="274"/>
        <end position="283"/>
    </location>
</feature>
<dbReference type="InterPro" id="IPR009057">
    <property type="entry name" value="Homeodomain-like_sf"/>
</dbReference>
<dbReference type="InterPro" id="IPR051000">
    <property type="entry name" value="Homeobox_DNA-bind_prot"/>
</dbReference>
<keyword evidence="3 4" id="KW-0539">Nucleus</keyword>
<feature type="region of interest" description="Disordered" evidence="6">
    <location>
        <begin position="406"/>
        <end position="442"/>
    </location>
</feature>
<dbReference type="RefSeq" id="XP_041408176.1">
    <property type="nucleotide sequence ID" value="XM_041552242.1"/>
</dbReference>
<comment type="subcellular location">
    <subcellularLocation>
        <location evidence="4 5">Nucleus</location>
    </subcellularLocation>
</comment>
<evidence type="ECO:0000256" key="5">
    <source>
        <dbReference type="RuleBase" id="RU000682"/>
    </source>
</evidence>
<feature type="domain" description="Homeobox" evidence="7">
    <location>
        <begin position="210"/>
        <end position="270"/>
    </location>
</feature>
<dbReference type="Proteomes" id="UP000644660">
    <property type="component" value="Unassembled WGS sequence"/>
</dbReference>
<evidence type="ECO:0000313" key="8">
    <source>
        <dbReference type="EMBL" id="CAB4256332.1"/>
    </source>
</evidence>
<dbReference type="Pfam" id="PF00046">
    <property type="entry name" value="Homeodomain"/>
    <property type="match status" value="1"/>
</dbReference>
<name>A0A8H2VIZ9_9SACH</name>
<accession>A0A8H2VIZ9</accession>
<feature type="compositionally biased region" description="Low complexity" evidence="6">
    <location>
        <begin position="306"/>
        <end position="315"/>
    </location>
</feature>
<dbReference type="CDD" id="cd00086">
    <property type="entry name" value="homeodomain"/>
    <property type="match status" value="1"/>
</dbReference>
<evidence type="ECO:0000256" key="1">
    <source>
        <dbReference type="ARBA" id="ARBA00023125"/>
    </source>
</evidence>
<feature type="region of interest" description="Disordered" evidence="6">
    <location>
        <begin position="329"/>
        <end position="357"/>
    </location>
</feature>
<dbReference type="SUPFAM" id="SSF46689">
    <property type="entry name" value="Homeodomain-like"/>
    <property type="match status" value="1"/>
</dbReference>
<feature type="region of interest" description="Disordered" evidence="6">
    <location>
        <begin position="269"/>
        <end position="315"/>
    </location>
</feature>
<dbReference type="GO" id="GO:0030154">
    <property type="term" value="P:cell differentiation"/>
    <property type="evidence" value="ECO:0007669"/>
    <property type="project" value="TreeGrafter"/>
</dbReference>
<keyword evidence="2 4" id="KW-0371">Homeobox</keyword>
<feature type="compositionally biased region" description="Polar residues" evidence="6">
    <location>
        <begin position="141"/>
        <end position="152"/>
    </location>
</feature>
<organism evidence="8 9">
    <name type="scientific">Maudiozyma barnettii</name>
    <dbReference type="NCBI Taxonomy" id="61262"/>
    <lineage>
        <taxon>Eukaryota</taxon>
        <taxon>Fungi</taxon>
        <taxon>Dikarya</taxon>
        <taxon>Ascomycota</taxon>
        <taxon>Saccharomycotina</taxon>
        <taxon>Saccharomycetes</taxon>
        <taxon>Saccharomycetales</taxon>
        <taxon>Saccharomycetaceae</taxon>
        <taxon>Maudiozyma</taxon>
    </lineage>
</organism>
<comment type="caution">
    <text evidence="8">The sequence shown here is derived from an EMBL/GenBank/DDBJ whole genome shotgun (WGS) entry which is preliminary data.</text>
</comment>
<evidence type="ECO:0000256" key="6">
    <source>
        <dbReference type="SAM" id="MobiDB-lite"/>
    </source>
</evidence>
<evidence type="ECO:0000256" key="3">
    <source>
        <dbReference type="ARBA" id="ARBA00023242"/>
    </source>
</evidence>
<reference evidence="8 9" key="1">
    <citation type="submission" date="2020-05" db="EMBL/GenBank/DDBJ databases">
        <authorList>
            <person name="Casaregola S."/>
            <person name="Devillers H."/>
            <person name="Grondin C."/>
        </authorList>
    </citation>
    <scope>NUCLEOTIDE SEQUENCE [LARGE SCALE GENOMIC DNA]</scope>
    <source>
        <strain evidence="8 9">CLIB 1767</strain>
    </source>
</reference>
<dbReference type="PROSITE" id="PS00027">
    <property type="entry name" value="HOMEOBOX_1"/>
    <property type="match status" value="1"/>
</dbReference>
<evidence type="ECO:0000313" key="9">
    <source>
        <dbReference type="Proteomes" id="UP000644660"/>
    </source>
</evidence>
<keyword evidence="1 4" id="KW-0238">DNA-binding</keyword>
<dbReference type="PANTHER" id="PTHR24324">
    <property type="entry name" value="HOMEOBOX PROTEIN HHEX"/>
    <property type="match status" value="1"/>
</dbReference>
<dbReference type="InterPro" id="IPR017970">
    <property type="entry name" value="Homeobox_CS"/>
</dbReference>
<sequence>MSNKKPLLPSLASLLTHEPTTTSSSAPCSPFFESYNKNSFRSDDQGIIRLPPLSATLASRPRSIESAVRQSSISSVVSAPASVTSTSSLTQLATTENDLKTPASSLSHYKINGAIAAATTTLTTTMETPFHQPPSPRHMNQKFSVNTPSTPMVKSKTPRSSRRKIDMLTPFTAVKASITPSSKEKKRAFAFITHSQETFGVKEPKIDNAPLARRKRRRTSAQELNILQAGFENCPTPDKKQRLDLADRCSMTEKAVQIWFQNKRQAVKRQRLASSKSNSSNDNNNDDEGDSVMDEQSTPLAPKNPINTDSSNDDLSLVDNSILNLSISYQKNQTTPTRKTKNFTPTKRSSTPTRGRGQALTFHLKTDKKILTPMKTSPNNKVNKLINGYNDSILNQHRQNNLSENKFLAGSPSKKNSKSKLEFKSSSEQTPLKEINTNIIKR</sequence>
<proteinExistence type="predicted"/>
<evidence type="ECO:0000259" key="7">
    <source>
        <dbReference type="PROSITE" id="PS50071"/>
    </source>
</evidence>
<gene>
    <name evidence="8" type="ORF">KABA2_09S02244</name>
</gene>
<feature type="compositionally biased region" description="Polar residues" evidence="6">
    <location>
        <begin position="329"/>
        <end position="353"/>
    </location>
</feature>
<dbReference type="GO" id="GO:0000981">
    <property type="term" value="F:DNA-binding transcription factor activity, RNA polymerase II-specific"/>
    <property type="evidence" value="ECO:0007669"/>
    <property type="project" value="InterPro"/>
</dbReference>
<dbReference type="SMART" id="SM00389">
    <property type="entry name" value="HOX"/>
    <property type="match status" value="1"/>
</dbReference>
<feature type="region of interest" description="Disordered" evidence="6">
    <location>
        <begin position="128"/>
        <end position="162"/>
    </location>
</feature>
<dbReference type="PROSITE" id="PS50071">
    <property type="entry name" value="HOMEOBOX_2"/>
    <property type="match status" value="1"/>
</dbReference>
<protein>
    <submittedName>
        <fullName evidence="8">Similar to Saccharomyces cerevisiae YDR451C YHP1 One of two homeobox transcriptional repressors (See also Yox1p)</fullName>
    </submittedName>
</protein>